<sequence length="665" mass="76049">MASSTSTPFFSYSQLTLPIFDGEHYDYWSSQMQTFFISQDLWELVEGGYEDLPENPNEAQQKLHKENKKKDALALRYIHVAVSKTIFPRLYGLKKSKESWDTLKQGFLGNEKVVAVRLQNLWRDFDNLEMQKTENIQVYFSRVTEIVNQIRSLGDTLEEKRVVRKVLRSMTEKYNSATFIIEESKDLSTLTMHELMGSLESHDQKLKINANTDQLVDQAFQSQLNISNKQYQGESEKRGGNQRGHQYGRGRGTQNFNRGRGQSRGRGRGQYQNYQQRSNNSCRICGKSNHQSSECYFKCKRCRNSNHSKKDCWHQNGNNTNEANFTANAEGEQLFLTCMDAQNKSSNLWFLDSGCSNHMTGNKDMFIKLDMGVANQVTLGDGKKANVEGRGVIAVNSKANNTKYIHDVLYVPNLTHNLLSVGQLDQRGYSANFDNGECIVTDKKSGTILAKVQMADNKVFPLHMPQKKLALQENVMDESYLWHLRYGHLNQKGLQLLKQKDMVVGLPHIDRNIQVCEGCIYGKMHHLPFPKTSWRAKAPLELVHADIFGPTRNPSLQNKRSDIAQAVNMVSRFMNNPSKLHFAAAKRILRYLPGTKKVGLRYQSEVDKELIGYTDSDWASSIDDLNEEEIQLEFINTNDQPADLLTKAITTEKFEKFKTLLNIAN</sequence>
<keyword evidence="5" id="KW-1185">Reference proteome</keyword>
<dbReference type="InterPro" id="IPR054722">
    <property type="entry name" value="PolX-like_BBD"/>
</dbReference>
<feature type="domain" description="GAG-pre-integrase" evidence="2">
    <location>
        <begin position="464"/>
        <end position="524"/>
    </location>
</feature>
<reference evidence="4" key="1">
    <citation type="journal article" date="2017" name="Nature">
        <title>The genome of Chenopodium quinoa.</title>
        <authorList>
            <person name="Jarvis D.E."/>
            <person name="Ho Y.S."/>
            <person name="Lightfoot D.J."/>
            <person name="Schmoeckel S.M."/>
            <person name="Li B."/>
            <person name="Borm T.J.A."/>
            <person name="Ohyanagi H."/>
            <person name="Mineta K."/>
            <person name="Michell C.T."/>
            <person name="Saber N."/>
            <person name="Kharbatia N.M."/>
            <person name="Rupper R.R."/>
            <person name="Sharp A.R."/>
            <person name="Dally N."/>
            <person name="Boughton B.A."/>
            <person name="Woo Y.H."/>
            <person name="Gao G."/>
            <person name="Schijlen E.G.W.M."/>
            <person name="Guo X."/>
            <person name="Momin A.A."/>
            <person name="Negrao S."/>
            <person name="Al-Babili S."/>
            <person name="Gehring C."/>
            <person name="Roessner U."/>
            <person name="Jung C."/>
            <person name="Murphy K."/>
            <person name="Arold S.T."/>
            <person name="Gojobori T."/>
            <person name="van der Linden C.G."/>
            <person name="van Loo E.N."/>
            <person name="Jellen E.N."/>
            <person name="Maughan P.J."/>
            <person name="Tester M."/>
        </authorList>
    </citation>
    <scope>NUCLEOTIDE SEQUENCE [LARGE SCALE GENOMIC DNA]</scope>
    <source>
        <strain evidence="4">cv. PI 614886</strain>
    </source>
</reference>
<evidence type="ECO:0000259" key="2">
    <source>
        <dbReference type="Pfam" id="PF13976"/>
    </source>
</evidence>
<evidence type="ECO:0000256" key="1">
    <source>
        <dbReference type="SAM" id="MobiDB-lite"/>
    </source>
</evidence>
<organism evidence="4 5">
    <name type="scientific">Chenopodium quinoa</name>
    <name type="common">Quinoa</name>
    <dbReference type="NCBI Taxonomy" id="63459"/>
    <lineage>
        <taxon>Eukaryota</taxon>
        <taxon>Viridiplantae</taxon>
        <taxon>Streptophyta</taxon>
        <taxon>Embryophyta</taxon>
        <taxon>Tracheophyta</taxon>
        <taxon>Spermatophyta</taxon>
        <taxon>Magnoliopsida</taxon>
        <taxon>eudicotyledons</taxon>
        <taxon>Gunneridae</taxon>
        <taxon>Pentapetalae</taxon>
        <taxon>Caryophyllales</taxon>
        <taxon>Chenopodiaceae</taxon>
        <taxon>Chenopodioideae</taxon>
        <taxon>Atripliceae</taxon>
        <taxon>Chenopodium</taxon>
    </lineage>
</organism>
<proteinExistence type="predicted"/>
<evidence type="ECO:0000259" key="3">
    <source>
        <dbReference type="Pfam" id="PF22936"/>
    </source>
</evidence>
<dbReference type="PANTHER" id="PTHR35317:SF36">
    <property type="match status" value="1"/>
</dbReference>
<reference evidence="4" key="2">
    <citation type="submission" date="2021-03" db="UniProtKB">
        <authorList>
            <consortium name="EnsemblPlants"/>
        </authorList>
    </citation>
    <scope>IDENTIFICATION</scope>
</reference>
<dbReference type="OMA" id="WITYKER"/>
<dbReference type="AlphaFoldDB" id="A0A803LN41"/>
<dbReference type="Proteomes" id="UP000596660">
    <property type="component" value="Unplaced"/>
</dbReference>
<dbReference type="InterPro" id="IPR025724">
    <property type="entry name" value="GAG-pre-integrase_dom"/>
</dbReference>
<feature type="domain" description="Retrovirus-related Pol polyprotein from transposon TNT 1-94-like beta-barrel" evidence="3">
    <location>
        <begin position="349"/>
        <end position="429"/>
    </location>
</feature>
<evidence type="ECO:0000313" key="4">
    <source>
        <dbReference type="EnsemblPlants" id="AUR62016370-RA:cds"/>
    </source>
</evidence>
<dbReference type="Pfam" id="PF22936">
    <property type="entry name" value="Pol_BBD"/>
    <property type="match status" value="1"/>
</dbReference>
<name>A0A803LN41_CHEQI</name>
<dbReference type="Pfam" id="PF14223">
    <property type="entry name" value="Retrotran_gag_2"/>
    <property type="match status" value="1"/>
</dbReference>
<feature type="region of interest" description="Disordered" evidence="1">
    <location>
        <begin position="229"/>
        <end position="275"/>
    </location>
</feature>
<dbReference type="Pfam" id="PF13976">
    <property type="entry name" value="gag_pre-integrs"/>
    <property type="match status" value="1"/>
</dbReference>
<dbReference type="Gramene" id="AUR62016370-RA">
    <property type="protein sequence ID" value="AUR62016370-RA:cds"/>
    <property type="gene ID" value="AUR62016370"/>
</dbReference>
<evidence type="ECO:0000313" key="5">
    <source>
        <dbReference type="Proteomes" id="UP000596660"/>
    </source>
</evidence>
<protein>
    <submittedName>
        <fullName evidence="4">Uncharacterized protein</fullName>
    </submittedName>
</protein>
<dbReference type="EnsemblPlants" id="AUR62016370-RA">
    <property type="protein sequence ID" value="AUR62016370-RA:cds"/>
    <property type="gene ID" value="AUR62016370"/>
</dbReference>
<accession>A0A803LN41</accession>
<dbReference type="PANTHER" id="PTHR35317">
    <property type="entry name" value="OS04G0629600 PROTEIN"/>
    <property type="match status" value="1"/>
</dbReference>